<sequence length="37" mass="3994">MLAIHAVIGRAIIIIAVILQSLYARLQVVLHHYVGAG</sequence>
<keyword evidence="1" id="KW-0812">Transmembrane</keyword>
<evidence type="ECO:0000313" key="2">
    <source>
        <dbReference type="EMBL" id="RAP69795.1"/>
    </source>
</evidence>
<protein>
    <submittedName>
        <fullName evidence="2">Membrane protein</fullName>
    </submittedName>
</protein>
<organism evidence="2 3">
    <name type="scientific">Candidatus Erwinia dacicola</name>
    <dbReference type="NCBI Taxonomy" id="252393"/>
    <lineage>
        <taxon>Bacteria</taxon>
        <taxon>Pseudomonadati</taxon>
        <taxon>Pseudomonadota</taxon>
        <taxon>Gammaproteobacteria</taxon>
        <taxon>Enterobacterales</taxon>
        <taxon>Erwiniaceae</taxon>
        <taxon>Erwinia</taxon>
    </lineage>
</organism>
<keyword evidence="3" id="KW-1185">Reference proteome</keyword>
<gene>
    <name evidence="2" type="ORF">ACZ87_03412</name>
</gene>
<evidence type="ECO:0000256" key="1">
    <source>
        <dbReference type="SAM" id="Phobius"/>
    </source>
</evidence>
<dbReference type="EMBL" id="LJAM02000580">
    <property type="protein sequence ID" value="RAP69795.1"/>
    <property type="molecule type" value="Genomic_DNA"/>
</dbReference>
<dbReference type="Proteomes" id="UP000244334">
    <property type="component" value="Unassembled WGS sequence"/>
</dbReference>
<name>A0A328TLA4_9GAMM</name>
<feature type="transmembrane region" description="Helical" evidence="1">
    <location>
        <begin position="7"/>
        <end position="26"/>
    </location>
</feature>
<evidence type="ECO:0000313" key="3">
    <source>
        <dbReference type="Proteomes" id="UP000244334"/>
    </source>
</evidence>
<keyword evidence="1" id="KW-1133">Transmembrane helix</keyword>
<accession>A0A328TLA4</accession>
<proteinExistence type="predicted"/>
<comment type="caution">
    <text evidence="2">The sequence shown here is derived from an EMBL/GenBank/DDBJ whole genome shotgun (WGS) entry which is preliminary data.</text>
</comment>
<dbReference type="AlphaFoldDB" id="A0A328TLA4"/>
<reference evidence="2" key="1">
    <citation type="submission" date="2018-04" db="EMBL/GenBank/DDBJ databases">
        <title>Genomes of the Obligate Erwinia dacicola and Facultative Enterobacter sp. OLF Endosymbionts of the Olive Fruit fly, Bactrocera oleae.</title>
        <authorList>
            <person name="Estes A.M."/>
            <person name="Hearn D.J."/>
            <person name="Agarwal S."/>
            <person name="Pierson E.A."/>
            <person name="Dunning-Hotopp J.C."/>
        </authorList>
    </citation>
    <scope>NUCLEOTIDE SEQUENCE [LARGE SCALE GENOMIC DNA]</scope>
    <source>
        <strain evidence="2">Oroville</strain>
    </source>
</reference>
<keyword evidence="1" id="KW-0472">Membrane</keyword>